<evidence type="ECO:0000313" key="2">
    <source>
        <dbReference type="EMBL" id="KAA3487026.1"/>
    </source>
</evidence>
<gene>
    <name evidence="2" type="ORF">EPI10_030883</name>
</gene>
<dbReference type="OrthoDB" id="1934719at2759"/>
<name>A0A5B6X027_9ROSI</name>
<evidence type="ECO:0000313" key="3">
    <source>
        <dbReference type="Proteomes" id="UP000325315"/>
    </source>
</evidence>
<dbReference type="InterPro" id="IPR052343">
    <property type="entry name" value="Retrotransposon-Effector_Assoc"/>
</dbReference>
<reference evidence="3" key="1">
    <citation type="journal article" date="2019" name="Plant Biotechnol. J.">
        <title>Genome sequencing of the Australian wild diploid species Gossypium australe highlights disease resistance and delayed gland morphogenesis.</title>
        <authorList>
            <person name="Cai Y."/>
            <person name="Cai X."/>
            <person name="Wang Q."/>
            <person name="Wang P."/>
            <person name="Zhang Y."/>
            <person name="Cai C."/>
            <person name="Xu Y."/>
            <person name="Wang K."/>
            <person name="Zhou Z."/>
            <person name="Wang C."/>
            <person name="Geng S."/>
            <person name="Li B."/>
            <person name="Dong Q."/>
            <person name="Hou Y."/>
            <person name="Wang H."/>
            <person name="Ai P."/>
            <person name="Liu Z."/>
            <person name="Yi F."/>
            <person name="Sun M."/>
            <person name="An G."/>
            <person name="Cheng J."/>
            <person name="Zhang Y."/>
            <person name="Shi Q."/>
            <person name="Xie Y."/>
            <person name="Shi X."/>
            <person name="Chang Y."/>
            <person name="Huang F."/>
            <person name="Chen Y."/>
            <person name="Hong S."/>
            <person name="Mi L."/>
            <person name="Sun Q."/>
            <person name="Zhang L."/>
            <person name="Zhou B."/>
            <person name="Peng R."/>
            <person name="Zhang X."/>
            <person name="Liu F."/>
        </authorList>
    </citation>
    <scope>NUCLEOTIDE SEQUENCE [LARGE SCALE GENOMIC DNA]</scope>
    <source>
        <strain evidence="3">cv. PA1801</strain>
    </source>
</reference>
<dbReference type="PANTHER" id="PTHR46890">
    <property type="entry name" value="NON-LTR RETROLELEMENT REVERSE TRANSCRIPTASE-LIKE PROTEIN-RELATED"/>
    <property type="match status" value="1"/>
</dbReference>
<keyword evidence="2" id="KW-0808">Transferase</keyword>
<dbReference type="AlphaFoldDB" id="A0A5B6X027"/>
<dbReference type="SUPFAM" id="SSF56672">
    <property type="entry name" value="DNA/RNA polymerases"/>
    <property type="match status" value="1"/>
</dbReference>
<evidence type="ECO:0000259" key="1">
    <source>
        <dbReference type="Pfam" id="PF00078"/>
    </source>
</evidence>
<sequence>MAFQLYFRKVLAHSGEGFYDFCLEILNRGKLIELINRTNIVLIPKVDNPTSLRDFRPISLCMIFYKIITKTVANILQKILESCIDEAESAFMPGRLIIDNVFLRTGRKGYLALKLDMSKTYYQVEWPFIEKMMLKMGFERPWVEFIMGCVNSVSYSIIINGKTGEHFKPKKGLR</sequence>
<dbReference type="GO" id="GO:0003964">
    <property type="term" value="F:RNA-directed DNA polymerase activity"/>
    <property type="evidence" value="ECO:0007669"/>
    <property type="project" value="UniProtKB-KW"/>
</dbReference>
<accession>A0A5B6X027</accession>
<proteinExistence type="predicted"/>
<dbReference type="PANTHER" id="PTHR46890:SF48">
    <property type="entry name" value="RNA-DIRECTED DNA POLYMERASE"/>
    <property type="match status" value="1"/>
</dbReference>
<keyword evidence="2" id="KW-0548">Nucleotidyltransferase</keyword>
<keyword evidence="2" id="KW-0695">RNA-directed DNA polymerase</keyword>
<dbReference type="EMBL" id="SMMG02000001">
    <property type="protein sequence ID" value="KAA3487026.1"/>
    <property type="molecule type" value="Genomic_DNA"/>
</dbReference>
<dbReference type="Pfam" id="PF00078">
    <property type="entry name" value="RVT_1"/>
    <property type="match status" value="1"/>
</dbReference>
<protein>
    <submittedName>
        <fullName evidence="2">Reverse transcriptase</fullName>
    </submittedName>
</protein>
<organism evidence="2 3">
    <name type="scientific">Gossypium australe</name>
    <dbReference type="NCBI Taxonomy" id="47621"/>
    <lineage>
        <taxon>Eukaryota</taxon>
        <taxon>Viridiplantae</taxon>
        <taxon>Streptophyta</taxon>
        <taxon>Embryophyta</taxon>
        <taxon>Tracheophyta</taxon>
        <taxon>Spermatophyta</taxon>
        <taxon>Magnoliopsida</taxon>
        <taxon>eudicotyledons</taxon>
        <taxon>Gunneridae</taxon>
        <taxon>Pentapetalae</taxon>
        <taxon>rosids</taxon>
        <taxon>malvids</taxon>
        <taxon>Malvales</taxon>
        <taxon>Malvaceae</taxon>
        <taxon>Malvoideae</taxon>
        <taxon>Gossypium</taxon>
    </lineage>
</organism>
<dbReference type="InterPro" id="IPR043502">
    <property type="entry name" value="DNA/RNA_pol_sf"/>
</dbReference>
<comment type="caution">
    <text evidence="2">The sequence shown here is derived from an EMBL/GenBank/DDBJ whole genome shotgun (WGS) entry which is preliminary data.</text>
</comment>
<feature type="domain" description="Reverse transcriptase" evidence="1">
    <location>
        <begin position="43"/>
        <end position="173"/>
    </location>
</feature>
<dbReference type="InterPro" id="IPR000477">
    <property type="entry name" value="RT_dom"/>
</dbReference>
<keyword evidence="3" id="KW-1185">Reference proteome</keyword>
<dbReference type="Proteomes" id="UP000325315">
    <property type="component" value="Unassembled WGS sequence"/>
</dbReference>